<dbReference type="InterPro" id="IPR009003">
    <property type="entry name" value="Peptidase_S1_PA"/>
</dbReference>
<accession>F0SR50</accession>
<dbReference type="GO" id="GO:0004252">
    <property type="term" value="F:serine-type endopeptidase activity"/>
    <property type="evidence" value="ECO:0007669"/>
    <property type="project" value="InterPro"/>
</dbReference>
<dbReference type="Gene3D" id="2.40.10.10">
    <property type="entry name" value="Trypsin-like serine proteases"/>
    <property type="match status" value="2"/>
</dbReference>
<evidence type="ECO:0000313" key="2">
    <source>
        <dbReference type="Proteomes" id="UP000006860"/>
    </source>
</evidence>
<dbReference type="InterPro" id="IPR001940">
    <property type="entry name" value="Peptidase_S1C"/>
</dbReference>
<dbReference type="RefSeq" id="WP_013630016.1">
    <property type="nucleotide sequence ID" value="NC_015174.1"/>
</dbReference>
<dbReference type="GO" id="GO:0006508">
    <property type="term" value="P:proteolysis"/>
    <property type="evidence" value="ECO:0007669"/>
    <property type="project" value="InterPro"/>
</dbReference>
<dbReference type="AlphaFoldDB" id="F0SR50"/>
<dbReference type="PANTHER" id="PTHR43019">
    <property type="entry name" value="SERINE ENDOPROTEASE DEGS"/>
    <property type="match status" value="1"/>
</dbReference>
<dbReference type="KEGG" id="pbs:Plabr_3704"/>
<dbReference type="HOGENOM" id="CLU_561270_0_0_0"/>
<organism evidence="1 2">
    <name type="scientific">Rubinisphaera brasiliensis (strain ATCC 49424 / DSM 5305 / JCM 21570 / IAM 15109 / NBRC 103401 / IFAM 1448)</name>
    <name type="common">Planctomyces brasiliensis</name>
    <dbReference type="NCBI Taxonomy" id="756272"/>
    <lineage>
        <taxon>Bacteria</taxon>
        <taxon>Pseudomonadati</taxon>
        <taxon>Planctomycetota</taxon>
        <taxon>Planctomycetia</taxon>
        <taxon>Planctomycetales</taxon>
        <taxon>Planctomycetaceae</taxon>
        <taxon>Rubinisphaera</taxon>
    </lineage>
</organism>
<dbReference type="STRING" id="756272.Plabr_3704"/>
<dbReference type="PRINTS" id="PR00834">
    <property type="entry name" value="PROTEASES2C"/>
</dbReference>
<dbReference type="InterPro" id="IPR043504">
    <property type="entry name" value="Peptidase_S1_PA_chymotrypsin"/>
</dbReference>
<dbReference type="Pfam" id="PF13365">
    <property type="entry name" value="Trypsin_2"/>
    <property type="match status" value="1"/>
</dbReference>
<gene>
    <name evidence="1" type="ordered locus">Plabr_3704</name>
</gene>
<sequence length="486" mass="52477">MSIFQAVSSNIAMLLLAFSLGFGLSGSLVAAPPESLLSAVDDSTVILGDADSILESLFFQPYQAASEERPMATEERPRGVAADVYPQVAPTVVLVSTNTGHGTGFLISKDGWLLTNAHVVCGARFDHVLKANVVPILVGELGDDGWMRESDDRQTAIVYRVSERRDLAILKLTELPKGASQLPFLTLAKSEPTPGQDCVVIGHPGIGALWSVRQGQLTGVGQFPGDRAGTMASLLQLSAEERRGVEQEMAKHPEQKRVLQSNCVISSGDSGGPLVNSEGQLVGVTFAVRSALESGVAAAFSLHVHLSEVRDFIASLPKHPEPMIPGTYMPLDIPASPIHKDEDGRPDGMVFRPSSSAPPLGLQIVLRPRSTDAVTIKGTKGKVNKLSARRIPNWRPHFSIYAIPALTVVYDINADGSPDLVFRDEDDDHIAETRYQFDGDELVISKTKDAAVDGSHFENADLAHAFEVWRRGIAQLLSIWQRLKSE</sequence>
<dbReference type="OrthoDB" id="290751at2"/>
<dbReference type="eggNOG" id="COG0265">
    <property type="taxonomic scope" value="Bacteria"/>
</dbReference>
<name>F0SR50_RUBBR</name>
<dbReference type="PANTHER" id="PTHR43019:SF23">
    <property type="entry name" value="PROTEASE DO-LIKE 5, CHLOROPLASTIC"/>
    <property type="match status" value="1"/>
</dbReference>
<evidence type="ECO:0000313" key="1">
    <source>
        <dbReference type="EMBL" id="ADY61297.1"/>
    </source>
</evidence>
<dbReference type="SUPFAM" id="SSF50494">
    <property type="entry name" value="Trypsin-like serine proteases"/>
    <property type="match status" value="1"/>
</dbReference>
<protein>
    <submittedName>
        <fullName evidence="1">Peptidase S1 and S6 chymotrypsin/Hap</fullName>
    </submittedName>
</protein>
<reference evidence="2" key="1">
    <citation type="submission" date="2011-02" db="EMBL/GenBank/DDBJ databases">
        <title>The complete genome of Planctomyces brasiliensis DSM 5305.</title>
        <authorList>
            <person name="Lucas S."/>
            <person name="Copeland A."/>
            <person name="Lapidus A."/>
            <person name="Bruce D."/>
            <person name="Goodwin L."/>
            <person name="Pitluck S."/>
            <person name="Kyrpides N."/>
            <person name="Mavromatis K."/>
            <person name="Pagani I."/>
            <person name="Ivanova N."/>
            <person name="Ovchinnikova G."/>
            <person name="Lu M."/>
            <person name="Detter J.C."/>
            <person name="Han C."/>
            <person name="Land M."/>
            <person name="Hauser L."/>
            <person name="Markowitz V."/>
            <person name="Cheng J.-F."/>
            <person name="Hugenholtz P."/>
            <person name="Woyke T."/>
            <person name="Wu D."/>
            <person name="Tindall B."/>
            <person name="Pomrenke H.G."/>
            <person name="Brambilla E."/>
            <person name="Klenk H.-P."/>
            <person name="Eisen J.A."/>
        </authorList>
    </citation>
    <scope>NUCLEOTIDE SEQUENCE [LARGE SCALE GENOMIC DNA]</scope>
    <source>
        <strain evidence="2">ATCC 49424 / DSM 5305 / JCM 21570 / NBRC 103401 / IFAM 1448</strain>
    </source>
</reference>
<dbReference type="Proteomes" id="UP000006860">
    <property type="component" value="Chromosome"/>
</dbReference>
<proteinExistence type="predicted"/>
<dbReference type="EMBL" id="CP002546">
    <property type="protein sequence ID" value="ADY61297.1"/>
    <property type="molecule type" value="Genomic_DNA"/>
</dbReference>
<keyword evidence="2" id="KW-1185">Reference proteome</keyword>